<keyword evidence="2" id="KW-0677">Repeat</keyword>
<feature type="domain" description="Galectin" evidence="5">
    <location>
        <begin position="15"/>
        <end position="157"/>
    </location>
</feature>
<gene>
    <name evidence="6" type="ORF">LARSCL_LOCUS15426</name>
</gene>
<dbReference type="FunFam" id="2.60.120.200:FF:000124">
    <property type="entry name" value="Galectin-4"/>
    <property type="match status" value="1"/>
</dbReference>
<evidence type="ECO:0000313" key="7">
    <source>
        <dbReference type="Proteomes" id="UP001497382"/>
    </source>
</evidence>
<dbReference type="PANTHER" id="PTHR11346">
    <property type="entry name" value="GALECTIN"/>
    <property type="match status" value="1"/>
</dbReference>
<evidence type="ECO:0000313" key="6">
    <source>
        <dbReference type="EMBL" id="CAL1288569.1"/>
    </source>
</evidence>
<dbReference type="CDD" id="cd00070">
    <property type="entry name" value="GLECT"/>
    <property type="match status" value="2"/>
</dbReference>
<evidence type="ECO:0000256" key="1">
    <source>
        <dbReference type="ARBA" id="ARBA00022734"/>
    </source>
</evidence>
<dbReference type="InterPro" id="IPR044156">
    <property type="entry name" value="Galectin-like"/>
</dbReference>
<feature type="signal peptide" evidence="4">
    <location>
        <begin position="1"/>
        <end position="16"/>
    </location>
</feature>
<dbReference type="InterPro" id="IPR001079">
    <property type="entry name" value="Galectin_CRD"/>
</dbReference>
<keyword evidence="4" id="KW-0732">Signal</keyword>
<dbReference type="Gene3D" id="2.60.120.200">
    <property type="match status" value="2"/>
</dbReference>
<evidence type="ECO:0000259" key="5">
    <source>
        <dbReference type="PROSITE" id="PS51304"/>
    </source>
</evidence>
<dbReference type="SUPFAM" id="SSF49899">
    <property type="entry name" value="Concanavalin A-like lectins/glucanases"/>
    <property type="match status" value="2"/>
</dbReference>
<dbReference type="Pfam" id="PF00337">
    <property type="entry name" value="Gal-bind_lectin"/>
    <property type="match status" value="2"/>
</dbReference>
<name>A0AAV2AZA0_9ARAC</name>
<dbReference type="InterPro" id="IPR013320">
    <property type="entry name" value="ConA-like_dom_sf"/>
</dbReference>
<evidence type="ECO:0000256" key="2">
    <source>
        <dbReference type="ARBA" id="ARBA00022737"/>
    </source>
</evidence>
<feature type="domain" description="Galectin" evidence="5">
    <location>
        <begin position="187"/>
        <end position="321"/>
    </location>
</feature>
<feature type="chain" id="PRO_5043472086" description="Galectin" evidence="4">
    <location>
        <begin position="17"/>
        <end position="321"/>
    </location>
</feature>
<accession>A0AAV2AZA0</accession>
<evidence type="ECO:0000256" key="4">
    <source>
        <dbReference type="SAM" id="SignalP"/>
    </source>
</evidence>
<dbReference type="SMART" id="SM00908">
    <property type="entry name" value="Gal-bind_lectin"/>
    <property type="match status" value="2"/>
</dbReference>
<organism evidence="6 7">
    <name type="scientific">Larinioides sclopetarius</name>
    <dbReference type="NCBI Taxonomy" id="280406"/>
    <lineage>
        <taxon>Eukaryota</taxon>
        <taxon>Metazoa</taxon>
        <taxon>Ecdysozoa</taxon>
        <taxon>Arthropoda</taxon>
        <taxon>Chelicerata</taxon>
        <taxon>Arachnida</taxon>
        <taxon>Araneae</taxon>
        <taxon>Araneomorphae</taxon>
        <taxon>Entelegynae</taxon>
        <taxon>Araneoidea</taxon>
        <taxon>Araneidae</taxon>
        <taxon>Larinioides</taxon>
    </lineage>
</organism>
<comment type="caution">
    <text evidence="6">The sequence shown here is derived from an EMBL/GenBank/DDBJ whole genome shotgun (WGS) entry which is preliminary data.</text>
</comment>
<dbReference type="AlphaFoldDB" id="A0AAV2AZA0"/>
<proteinExistence type="predicted"/>
<dbReference type="PROSITE" id="PS51304">
    <property type="entry name" value="GALECTIN"/>
    <property type="match status" value="2"/>
</dbReference>
<dbReference type="Proteomes" id="UP001497382">
    <property type="component" value="Unassembled WGS sequence"/>
</dbReference>
<keyword evidence="7" id="KW-1185">Reference proteome</keyword>
<dbReference type="PANTHER" id="PTHR11346:SF147">
    <property type="entry name" value="GALECTIN"/>
    <property type="match status" value="1"/>
</dbReference>
<protein>
    <recommendedName>
        <fullName evidence="3">Galectin</fullName>
    </recommendedName>
</protein>
<dbReference type="GO" id="GO:0030246">
    <property type="term" value="F:carbohydrate binding"/>
    <property type="evidence" value="ECO:0007669"/>
    <property type="project" value="UniProtKB-UniRule"/>
</dbReference>
<evidence type="ECO:0000256" key="3">
    <source>
        <dbReference type="RuleBase" id="RU102079"/>
    </source>
</evidence>
<dbReference type="SMART" id="SM00276">
    <property type="entry name" value="GLECT"/>
    <property type="match status" value="2"/>
</dbReference>
<reference evidence="6 7" key="1">
    <citation type="submission" date="2024-04" db="EMBL/GenBank/DDBJ databases">
        <authorList>
            <person name="Rising A."/>
            <person name="Reimegard J."/>
            <person name="Sonavane S."/>
            <person name="Akerstrom W."/>
            <person name="Nylinder S."/>
            <person name="Hedman E."/>
            <person name="Kallberg Y."/>
        </authorList>
    </citation>
    <scope>NUCLEOTIDE SEQUENCE [LARGE SCALE GENOMIC DNA]</scope>
</reference>
<sequence>MIHFLLLDVANILCLGTPLQKFLTTPLADTRKYTGLKRYLFRETEPCRKFWHQFEINLMAGYDQSSDRVLHLSIRFDQHCVVRNHKQYDQWGPEERQGPFPFSFGRDFTMLIAAERTQYRIAVNNQHCWNFAHRLPMNRVNSIAMRGFFEVFQVEFIGRSNPRTQTVPTVQRGRTRLPPVYNPNIPYAYPIYDGLEPGMMIHINGRPSSNPHKFTINLQRGAAQYPPPDVAFHFDPRFFNRSVVRNTRRNGAWAAEETYISHFPFQPGISFELVIRVEADKFSVSINGRHFTDFRHRLRPLEMFDTLYIENDVSISSIRFS</sequence>
<dbReference type="EMBL" id="CAXIEN010000233">
    <property type="protein sequence ID" value="CAL1288569.1"/>
    <property type="molecule type" value="Genomic_DNA"/>
</dbReference>
<keyword evidence="1 3" id="KW-0430">Lectin</keyword>